<dbReference type="KEGG" id="pbor:BSF38_02513"/>
<dbReference type="SUPFAM" id="SSF51735">
    <property type="entry name" value="NAD(P)-binding Rossmann-fold domains"/>
    <property type="match status" value="1"/>
</dbReference>
<evidence type="ECO:0000313" key="3">
    <source>
        <dbReference type="EMBL" id="APW61010.1"/>
    </source>
</evidence>
<dbReference type="InterPro" id="IPR020904">
    <property type="entry name" value="Sc_DH/Rdtase_CS"/>
</dbReference>
<dbReference type="PRINTS" id="PR00081">
    <property type="entry name" value="GDHRDH"/>
</dbReference>
<dbReference type="AlphaFoldDB" id="A0A1U7CPY6"/>
<dbReference type="PANTHER" id="PTHR42760">
    <property type="entry name" value="SHORT-CHAIN DEHYDROGENASES/REDUCTASES FAMILY MEMBER"/>
    <property type="match status" value="1"/>
</dbReference>
<comment type="similarity">
    <text evidence="1">Belongs to the short-chain dehydrogenases/reductases (SDR) family.</text>
</comment>
<protein>
    <submittedName>
        <fullName evidence="3">3-oxoacyl-[acyl-carrier-protein] reductase FabG</fullName>
        <ecNumber evidence="3">1.1.1.100</ecNumber>
    </submittedName>
</protein>
<proteinExistence type="inferred from homology"/>
<evidence type="ECO:0000256" key="2">
    <source>
        <dbReference type="ARBA" id="ARBA00023002"/>
    </source>
</evidence>
<dbReference type="PROSITE" id="PS00061">
    <property type="entry name" value="ADH_SHORT"/>
    <property type="match status" value="1"/>
</dbReference>
<sequence length="263" mass="27961">MNSRSNGSQVAVVTGGGRGIGRGIVLELAASGFSMVVNYRRDAEAARDCCRQAEALGAPRALPIQADVADLDDGRRLAVEILDAFGRIDVWVNNAGVAPESRVDLLDTTPESWDRVTSMNLRGPFFLTQTVARRMIDLAERGIVAQPLIIFITSISSDTASVERGEYCAAKAGLSMVAQLFAVRLAAHGVHVHEVRPGVIETDMTRPVHDAYSARIAAGLSPIRRWGTPADVGKAVAALASGAFPFSTGQVLNVDGGLNLRRL</sequence>
<dbReference type="RefSeq" id="WP_076346044.1">
    <property type="nucleotide sequence ID" value="NZ_CP019082.1"/>
</dbReference>
<dbReference type="GO" id="GO:0048038">
    <property type="term" value="F:quinone binding"/>
    <property type="evidence" value="ECO:0007669"/>
    <property type="project" value="TreeGrafter"/>
</dbReference>
<gene>
    <name evidence="3" type="primary">fabG_3</name>
    <name evidence="3" type="ORF">BSF38_02513</name>
</gene>
<dbReference type="GO" id="GO:0006633">
    <property type="term" value="P:fatty acid biosynthetic process"/>
    <property type="evidence" value="ECO:0007669"/>
    <property type="project" value="TreeGrafter"/>
</dbReference>
<dbReference type="Gene3D" id="3.40.50.720">
    <property type="entry name" value="NAD(P)-binding Rossmann-like Domain"/>
    <property type="match status" value="1"/>
</dbReference>
<keyword evidence="4" id="KW-1185">Reference proteome</keyword>
<dbReference type="GO" id="GO:0004316">
    <property type="term" value="F:3-oxoacyl-[acyl-carrier-protein] reductase (NADPH) activity"/>
    <property type="evidence" value="ECO:0007669"/>
    <property type="project" value="UniProtKB-EC"/>
</dbReference>
<dbReference type="InterPro" id="IPR002347">
    <property type="entry name" value="SDR_fam"/>
</dbReference>
<dbReference type="PRINTS" id="PR00080">
    <property type="entry name" value="SDRFAMILY"/>
</dbReference>
<organism evidence="3 4">
    <name type="scientific">Paludisphaera borealis</name>
    <dbReference type="NCBI Taxonomy" id="1387353"/>
    <lineage>
        <taxon>Bacteria</taxon>
        <taxon>Pseudomonadati</taxon>
        <taxon>Planctomycetota</taxon>
        <taxon>Planctomycetia</taxon>
        <taxon>Isosphaerales</taxon>
        <taxon>Isosphaeraceae</taxon>
        <taxon>Paludisphaera</taxon>
    </lineage>
</organism>
<dbReference type="EC" id="1.1.1.100" evidence="3"/>
<accession>A0A1U7CPY6</accession>
<dbReference type="Pfam" id="PF13561">
    <property type="entry name" value="adh_short_C2"/>
    <property type="match status" value="1"/>
</dbReference>
<dbReference type="InterPro" id="IPR036291">
    <property type="entry name" value="NAD(P)-bd_dom_sf"/>
</dbReference>
<dbReference type="PANTHER" id="PTHR42760:SF133">
    <property type="entry name" value="3-OXOACYL-[ACYL-CARRIER-PROTEIN] REDUCTASE"/>
    <property type="match status" value="1"/>
</dbReference>
<name>A0A1U7CPY6_9BACT</name>
<dbReference type="Proteomes" id="UP000186309">
    <property type="component" value="Chromosome"/>
</dbReference>
<keyword evidence="2 3" id="KW-0560">Oxidoreductase</keyword>
<dbReference type="NCBIfam" id="NF009386">
    <property type="entry name" value="PRK12745.1"/>
    <property type="match status" value="1"/>
</dbReference>
<dbReference type="FunFam" id="3.40.50.720:FF:000173">
    <property type="entry name" value="3-oxoacyl-[acyl-carrier protein] reductase"/>
    <property type="match status" value="1"/>
</dbReference>
<evidence type="ECO:0000256" key="1">
    <source>
        <dbReference type="ARBA" id="ARBA00006484"/>
    </source>
</evidence>
<dbReference type="EMBL" id="CP019082">
    <property type="protein sequence ID" value="APW61010.1"/>
    <property type="molecule type" value="Genomic_DNA"/>
</dbReference>
<reference evidence="4" key="1">
    <citation type="submission" date="2016-12" db="EMBL/GenBank/DDBJ databases">
        <title>Comparative genomics of four Isosphaeraceae planctomycetes: a common pool of plasmids and glycoside hydrolase genes.</title>
        <authorList>
            <person name="Ivanova A."/>
        </authorList>
    </citation>
    <scope>NUCLEOTIDE SEQUENCE [LARGE SCALE GENOMIC DNA]</scope>
    <source>
        <strain evidence="4">PX4</strain>
    </source>
</reference>
<dbReference type="OrthoDB" id="9803333at2"/>
<dbReference type="STRING" id="1387353.BSF38_02513"/>
<evidence type="ECO:0000313" key="4">
    <source>
        <dbReference type="Proteomes" id="UP000186309"/>
    </source>
</evidence>